<dbReference type="RefSeq" id="WP_126994921.1">
    <property type="nucleotide sequence ID" value="NZ_JBNPXW010000002.1"/>
</dbReference>
<dbReference type="OrthoDB" id="9788394at2"/>
<evidence type="ECO:0000256" key="4">
    <source>
        <dbReference type="ARBA" id="ARBA00022741"/>
    </source>
</evidence>
<dbReference type="PANTHER" id="PTHR19136:SF81">
    <property type="entry name" value="MOLYBDENUM COFACTOR GUANYLYLTRANSFERASE"/>
    <property type="match status" value="1"/>
</dbReference>
<gene>
    <name evidence="8 10" type="primary">mobA</name>
    <name evidence="10" type="ORF">EJ913_03710</name>
</gene>
<dbReference type="InterPro" id="IPR025877">
    <property type="entry name" value="MobA-like_NTP_Trfase"/>
</dbReference>
<dbReference type="InterPro" id="IPR013482">
    <property type="entry name" value="Molybde_CF_guanTrfase"/>
</dbReference>
<comment type="catalytic activity">
    <reaction evidence="8">
        <text>Mo-molybdopterin + GTP + H(+) = Mo-molybdopterin guanine dinucleotide + diphosphate</text>
        <dbReference type="Rhea" id="RHEA:34243"/>
        <dbReference type="ChEBI" id="CHEBI:15378"/>
        <dbReference type="ChEBI" id="CHEBI:33019"/>
        <dbReference type="ChEBI" id="CHEBI:37565"/>
        <dbReference type="ChEBI" id="CHEBI:71302"/>
        <dbReference type="ChEBI" id="CHEBI:71310"/>
        <dbReference type="EC" id="2.7.7.77"/>
    </reaction>
</comment>
<keyword evidence="7 8" id="KW-0501">Molybdenum cofactor biosynthesis</keyword>
<evidence type="ECO:0000256" key="7">
    <source>
        <dbReference type="ARBA" id="ARBA00023150"/>
    </source>
</evidence>
<sequence>MNEPIVGVLLAGGLSRRMGGGDKCLRRLGDRTILERIVATLRPQVGPLVLNANGDPSRWAGFGLPVAGDVVEGHAGPLAGVLTGLDWARDHAPDARWVASVATDAPFLPGDLVIRLAEALKREGTDLACARSGGRVHPVFALWPVRLAEDLRRAMLEEDMRKVGAWTARYRTAVVDFAVEPVDPFFNANRPEDLKEAERLLESGVVR</sequence>
<dbReference type="CDD" id="cd02503">
    <property type="entry name" value="MobA"/>
    <property type="match status" value="1"/>
</dbReference>
<evidence type="ECO:0000256" key="5">
    <source>
        <dbReference type="ARBA" id="ARBA00022842"/>
    </source>
</evidence>
<evidence type="ECO:0000256" key="3">
    <source>
        <dbReference type="ARBA" id="ARBA00022723"/>
    </source>
</evidence>
<keyword evidence="4 8" id="KW-0547">Nucleotide-binding</keyword>
<proteinExistence type="inferred from homology"/>
<organism evidence="10 11">
    <name type="scientific">Azospirillum doebereinerae</name>
    <dbReference type="NCBI Taxonomy" id="92933"/>
    <lineage>
        <taxon>Bacteria</taxon>
        <taxon>Pseudomonadati</taxon>
        <taxon>Pseudomonadota</taxon>
        <taxon>Alphaproteobacteria</taxon>
        <taxon>Rhodospirillales</taxon>
        <taxon>Azospirillaceae</taxon>
        <taxon>Azospirillum</taxon>
    </lineage>
</organism>
<evidence type="ECO:0000256" key="1">
    <source>
        <dbReference type="ARBA" id="ARBA00022490"/>
    </source>
</evidence>
<evidence type="ECO:0000256" key="8">
    <source>
        <dbReference type="HAMAP-Rule" id="MF_00316"/>
    </source>
</evidence>
<dbReference type="Pfam" id="PF12804">
    <property type="entry name" value="NTP_transf_3"/>
    <property type="match status" value="1"/>
</dbReference>
<comment type="domain">
    <text evidence="8">The N-terminal domain determines nucleotide recognition and specific binding, while the C-terminal domain determines the specific binding to the target protein.</text>
</comment>
<feature type="binding site" evidence="8">
    <location>
        <position position="69"/>
    </location>
    <ligand>
        <name>GTP</name>
        <dbReference type="ChEBI" id="CHEBI:37565"/>
    </ligand>
</feature>
<keyword evidence="1 8" id="KW-0963">Cytoplasm</keyword>
<dbReference type="Proteomes" id="UP000280346">
    <property type="component" value="Unassembled WGS sequence"/>
</dbReference>
<keyword evidence="3 8" id="KW-0479">Metal-binding</keyword>
<evidence type="ECO:0000313" key="10">
    <source>
        <dbReference type="EMBL" id="RUQ74984.1"/>
    </source>
</evidence>
<keyword evidence="10" id="KW-0548">Nucleotidyltransferase</keyword>
<reference evidence="10 11" key="1">
    <citation type="submission" date="2018-12" db="EMBL/GenBank/DDBJ databases">
        <authorList>
            <person name="Yang Y."/>
        </authorList>
    </citation>
    <scope>NUCLEOTIDE SEQUENCE [LARGE SCALE GENOMIC DNA]</scope>
    <source>
        <strain evidence="10 11">GSF71</strain>
    </source>
</reference>
<dbReference type="GO" id="GO:0005737">
    <property type="term" value="C:cytoplasm"/>
    <property type="evidence" value="ECO:0007669"/>
    <property type="project" value="UniProtKB-SubCell"/>
</dbReference>
<dbReference type="GO" id="GO:0046872">
    <property type="term" value="F:metal ion binding"/>
    <property type="evidence" value="ECO:0007669"/>
    <property type="project" value="UniProtKB-KW"/>
</dbReference>
<evidence type="ECO:0000256" key="2">
    <source>
        <dbReference type="ARBA" id="ARBA00022679"/>
    </source>
</evidence>
<dbReference type="SUPFAM" id="SSF53448">
    <property type="entry name" value="Nucleotide-diphospho-sugar transferases"/>
    <property type="match status" value="1"/>
</dbReference>
<feature type="binding site" evidence="8">
    <location>
        <position position="51"/>
    </location>
    <ligand>
        <name>GTP</name>
        <dbReference type="ChEBI" id="CHEBI:37565"/>
    </ligand>
</feature>
<dbReference type="GO" id="GO:0005525">
    <property type="term" value="F:GTP binding"/>
    <property type="evidence" value="ECO:0007669"/>
    <property type="project" value="UniProtKB-UniRule"/>
</dbReference>
<comment type="cofactor">
    <cofactor evidence="8">
        <name>Mg(2+)</name>
        <dbReference type="ChEBI" id="CHEBI:18420"/>
    </cofactor>
</comment>
<dbReference type="NCBIfam" id="TIGR02665">
    <property type="entry name" value="molyb_mobA"/>
    <property type="match status" value="1"/>
</dbReference>
<feature type="binding site" evidence="8">
    <location>
        <begin position="10"/>
        <end position="12"/>
    </location>
    <ligand>
        <name>GTP</name>
        <dbReference type="ChEBI" id="CHEBI:37565"/>
    </ligand>
</feature>
<feature type="binding site" evidence="8">
    <location>
        <position position="104"/>
    </location>
    <ligand>
        <name>GTP</name>
        <dbReference type="ChEBI" id="CHEBI:37565"/>
    </ligand>
</feature>
<dbReference type="Gene3D" id="3.90.550.10">
    <property type="entry name" value="Spore Coat Polysaccharide Biosynthesis Protein SpsA, Chain A"/>
    <property type="match status" value="1"/>
</dbReference>
<keyword evidence="2 8" id="KW-0808">Transferase</keyword>
<dbReference type="PANTHER" id="PTHR19136">
    <property type="entry name" value="MOLYBDENUM COFACTOR GUANYLYLTRANSFERASE"/>
    <property type="match status" value="1"/>
</dbReference>
<dbReference type="InterPro" id="IPR029044">
    <property type="entry name" value="Nucleotide-diphossugar_trans"/>
</dbReference>
<evidence type="ECO:0000256" key="6">
    <source>
        <dbReference type="ARBA" id="ARBA00023134"/>
    </source>
</evidence>
<dbReference type="GO" id="GO:1902758">
    <property type="term" value="P:bis(molybdopterin guanine dinucleotide)molybdenum biosynthetic process"/>
    <property type="evidence" value="ECO:0007669"/>
    <property type="project" value="TreeGrafter"/>
</dbReference>
<feature type="binding site" evidence="8">
    <location>
        <position position="23"/>
    </location>
    <ligand>
        <name>GTP</name>
        <dbReference type="ChEBI" id="CHEBI:37565"/>
    </ligand>
</feature>
<protein>
    <recommendedName>
        <fullName evidence="8">Molybdenum cofactor guanylyltransferase</fullName>
        <shortName evidence="8">MoCo guanylyltransferase</shortName>
        <ecNumber evidence="8">2.7.7.77</ecNumber>
    </recommendedName>
    <alternativeName>
        <fullName evidence="8">GTP:molybdopterin guanylyltransferase</fullName>
    </alternativeName>
    <alternativeName>
        <fullName evidence="8">Mo-MPT guanylyltransferase</fullName>
    </alternativeName>
    <alternativeName>
        <fullName evidence="8">Molybdopterin guanylyltransferase</fullName>
    </alternativeName>
    <alternativeName>
        <fullName evidence="8">Molybdopterin-guanine dinucleotide synthase</fullName>
        <shortName evidence="8">MGD synthase</shortName>
    </alternativeName>
</protein>
<dbReference type="EC" id="2.7.7.77" evidence="8"/>
<evidence type="ECO:0000259" key="9">
    <source>
        <dbReference type="Pfam" id="PF12804"/>
    </source>
</evidence>
<name>A0A433JDT9_9PROT</name>
<keyword evidence="5 8" id="KW-0460">Magnesium</keyword>
<comment type="function">
    <text evidence="8">Transfers a GMP moiety from GTP to Mo-molybdopterin (Mo-MPT) cofactor (Moco or molybdenum cofactor) to form Mo-molybdopterin guanine dinucleotide (Mo-MGD) cofactor.</text>
</comment>
<keyword evidence="11" id="KW-1185">Reference proteome</keyword>
<comment type="subunit">
    <text evidence="8">Monomer.</text>
</comment>
<dbReference type="EMBL" id="RZIJ01000002">
    <property type="protein sequence ID" value="RUQ74984.1"/>
    <property type="molecule type" value="Genomic_DNA"/>
</dbReference>
<dbReference type="AlphaFoldDB" id="A0A433JDT9"/>
<feature type="domain" description="MobA-like NTP transferase" evidence="9">
    <location>
        <begin position="7"/>
        <end position="165"/>
    </location>
</feature>
<comment type="caution">
    <text evidence="10">The sequence shown here is derived from an EMBL/GenBank/DDBJ whole genome shotgun (WGS) entry which is preliminary data.</text>
</comment>
<feature type="binding site" evidence="8">
    <location>
        <position position="104"/>
    </location>
    <ligand>
        <name>Mg(2+)</name>
        <dbReference type="ChEBI" id="CHEBI:18420"/>
    </ligand>
</feature>
<dbReference type="HAMAP" id="MF_00316">
    <property type="entry name" value="MobA"/>
    <property type="match status" value="1"/>
</dbReference>
<dbReference type="GO" id="GO:0061603">
    <property type="term" value="F:molybdenum cofactor guanylyltransferase activity"/>
    <property type="evidence" value="ECO:0007669"/>
    <property type="project" value="UniProtKB-EC"/>
</dbReference>
<comment type="subcellular location">
    <subcellularLocation>
        <location evidence="8">Cytoplasm</location>
    </subcellularLocation>
</comment>
<keyword evidence="6 8" id="KW-0342">GTP-binding</keyword>
<accession>A0A433JDT9</accession>
<evidence type="ECO:0000313" key="11">
    <source>
        <dbReference type="Proteomes" id="UP000280346"/>
    </source>
</evidence>
<comment type="similarity">
    <text evidence="8">Belongs to the MobA family.</text>
</comment>